<evidence type="ECO:0000256" key="2">
    <source>
        <dbReference type="PIRNR" id="PIRNR000862"/>
    </source>
</evidence>
<evidence type="ECO:0000256" key="3">
    <source>
        <dbReference type="PIRSR" id="PIRSR000862-1"/>
    </source>
</evidence>
<proteinExistence type="inferred from homology"/>
<dbReference type="WBParaSite" id="NBR_0000926301-mRNA-1">
    <property type="protein sequence ID" value="NBR_0000926301-mRNA-1"/>
    <property type="gene ID" value="NBR_0000926301"/>
</dbReference>
<keyword evidence="2" id="KW-0442">Lipid degradation</keyword>
<dbReference type="AlphaFoldDB" id="A0A0N4Y104"/>
<evidence type="ECO:0000259" key="5">
    <source>
        <dbReference type="Pfam" id="PF04083"/>
    </source>
</evidence>
<keyword evidence="7" id="KW-1185">Reference proteome</keyword>
<comment type="similarity">
    <text evidence="1 2">Belongs to the AB hydrolase superfamily. Lipase family.</text>
</comment>
<dbReference type="EMBL" id="UYSL01020115">
    <property type="protein sequence ID" value="VDL72853.1"/>
    <property type="molecule type" value="Genomic_DNA"/>
</dbReference>
<feature type="signal peptide" evidence="4">
    <location>
        <begin position="1"/>
        <end position="16"/>
    </location>
</feature>
<feature type="chain" id="PRO_5043125045" description="Lipase" evidence="4">
    <location>
        <begin position="17"/>
        <end position="420"/>
    </location>
</feature>
<feature type="active site" description="Nucleophile" evidence="3">
    <location>
        <position position="165"/>
    </location>
</feature>
<feature type="active site" description="Charge relay system" evidence="3">
    <location>
        <position position="382"/>
    </location>
</feature>
<dbReference type="InterPro" id="IPR006693">
    <property type="entry name" value="AB_hydrolase_lipase"/>
</dbReference>
<dbReference type="InterPro" id="IPR029058">
    <property type="entry name" value="AB_hydrolase_fold"/>
</dbReference>
<evidence type="ECO:0000313" key="7">
    <source>
        <dbReference type="Proteomes" id="UP000271162"/>
    </source>
</evidence>
<dbReference type="GO" id="GO:0016788">
    <property type="term" value="F:hydrolase activity, acting on ester bonds"/>
    <property type="evidence" value="ECO:0007669"/>
    <property type="project" value="InterPro"/>
</dbReference>
<evidence type="ECO:0000313" key="6">
    <source>
        <dbReference type="EMBL" id="VDL72853.1"/>
    </source>
</evidence>
<sequence>MLHTFLLVSFIAFVRSSPSVEEPECYMTLPEVAKYYGFPSEVHLVTTEDDYILEVHRIPYGRGKQEMSNRPVVFLQHGLFVDGAIWGANLANQSAAFVFADAGFDVWIANSRGTPPSQKHVGFGPEQKRFWNFTWQEMATHDLTSSIDYVLQVTKQENLYYVGHSQGTIVMFAKLSEDPDFASKVRHFYALAPVATVSHIGGLYRLFGYRLFYIAEFILDRIPNTPLSLPKFIRRLFGFFCSLPLAADICSLDIGFIQGPEKMLNMTRLGLYLCHTPVATSSKNLLHWVQASLLTIFEQSPPMNMAVKSKKFGKFDYGEKGNMREYAEKKPPLYDVQKIRVPSTVFWSRDDIFADVQDIRETLLHSMNDTIQTTYELSHYSHMDFVLAVNATDDIYRPIVAQIRKDFVMRNALRIGQKAT</sequence>
<keyword evidence="4" id="KW-0732">Signal</keyword>
<dbReference type="PIRSF" id="PIRSF000862">
    <property type="entry name" value="Steryl_ester_lip"/>
    <property type="match status" value="1"/>
</dbReference>
<dbReference type="InterPro" id="IPR025483">
    <property type="entry name" value="Lipase_euk"/>
</dbReference>
<dbReference type="SUPFAM" id="SSF53474">
    <property type="entry name" value="alpha/beta-Hydrolases"/>
    <property type="match status" value="1"/>
</dbReference>
<organism evidence="8">
    <name type="scientific">Nippostrongylus brasiliensis</name>
    <name type="common">Rat hookworm</name>
    <dbReference type="NCBI Taxonomy" id="27835"/>
    <lineage>
        <taxon>Eukaryota</taxon>
        <taxon>Metazoa</taxon>
        <taxon>Ecdysozoa</taxon>
        <taxon>Nematoda</taxon>
        <taxon>Chromadorea</taxon>
        <taxon>Rhabditida</taxon>
        <taxon>Rhabditina</taxon>
        <taxon>Rhabditomorpha</taxon>
        <taxon>Strongyloidea</taxon>
        <taxon>Heligmosomidae</taxon>
        <taxon>Nippostrongylus</taxon>
    </lineage>
</organism>
<gene>
    <name evidence="6" type="ORF">NBR_LOCUS9264</name>
</gene>
<accession>A0A0N4Y104</accession>
<reference evidence="6 7" key="2">
    <citation type="submission" date="2018-11" db="EMBL/GenBank/DDBJ databases">
        <authorList>
            <consortium name="Pathogen Informatics"/>
        </authorList>
    </citation>
    <scope>NUCLEOTIDE SEQUENCE [LARGE SCALE GENOMIC DNA]</scope>
</reference>
<reference evidence="8" key="1">
    <citation type="submission" date="2017-02" db="UniProtKB">
        <authorList>
            <consortium name="WormBaseParasite"/>
        </authorList>
    </citation>
    <scope>IDENTIFICATION</scope>
</reference>
<dbReference type="OMA" id="ECYMTVP"/>
<feature type="active site" description="Charge relay system" evidence="3">
    <location>
        <position position="351"/>
    </location>
</feature>
<name>A0A0N4Y104_NIPBR</name>
<keyword evidence="2" id="KW-0378">Hydrolase</keyword>
<dbReference type="Pfam" id="PF04083">
    <property type="entry name" value="Abhydro_lipase"/>
    <property type="match status" value="1"/>
</dbReference>
<evidence type="ECO:0000313" key="8">
    <source>
        <dbReference type="WBParaSite" id="NBR_0000926301-mRNA-1"/>
    </source>
</evidence>
<dbReference type="FunFam" id="3.40.50.1820:FF:000179">
    <property type="entry name" value="Lipase"/>
    <property type="match status" value="1"/>
</dbReference>
<dbReference type="PANTHER" id="PTHR11005">
    <property type="entry name" value="LYSOSOMAL ACID LIPASE-RELATED"/>
    <property type="match status" value="1"/>
</dbReference>
<dbReference type="Proteomes" id="UP000271162">
    <property type="component" value="Unassembled WGS sequence"/>
</dbReference>
<evidence type="ECO:0000256" key="1">
    <source>
        <dbReference type="ARBA" id="ARBA00010701"/>
    </source>
</evidence>
<protein>
    <recommendedName>
        <fullName evidence="2">Lipase</fullName>
    </recommendedName>
</protein>
<dbReference type="STRING" id="27835.A0A0N4Y104"/>
<dbReference type="GO" id="GO:0016042">
    <property type="term" value="P:lipid catabolic process"/>
    <property type="evidence" value="ECO:0007669"/>
    <property type="project" value="UniProtKB-KW"/>
</dbReference>
<keyword evidence="2" id="KW-0443">Lipid metabolism</keyword>
<dbReference type="Gene3D" id="3.40.50.1820">
    <property type="entry name" value="alpha/beta hydrolase"/>
    <property type="match status" value="1"/>
</dbReference>
<feature type="domain" description="Partial AB-hydrolase lipase" evidence="5">
    <location>
        <begin position="30"/>
        <end position="89"/>
    </location>
</feature>
<evidence type="ECO:0000256" key="4">
    <source>
        <dbReference type="SAM" id="SignalP"/>
    </source>
</evidence>